<dbReference type="GO" id="GO:0005524">
    <property type="term" value="F:ATP binding"/>
    <property type="evidence" value="ECO:0007669"/>
    <property type="project" value="UniProtKB-KW"/>
</dbReference>
<evidence type="ECO:0000256" key="11">
    <source>
        <dbReference type="ARBA" id="ARBA00023242"/>
    </source>
</evidence>
<dbReference type="Gene3D" id="3.40.50.300">
    <property type="entry name" value="P-loop containing nucleotide triphosphate hydrolases"/>
    <property type="match status" value="2"/>
</dbReference>
<protein>
    <submittedName>
        <fullName evidence="16">Structural maintenance of chromosomes protein 6</fullName>
    </submittedName>
</protein>
<evidence type="ECO:0000256" key="7">
    <source>
        <dbReference type="ARBA" id="ARBA00022840"/>
    </source>
</evidence>
<dbReference type="InterPro" id="IPR010935">
    <property type="entry name" value="SMC_hinge"/>
</dbReference>
<dbReference type="Gene3D" id="1.10.287.1490">
    <property type="match status" value="1"/>
</dbReference>
<comment type="subcellular location">
    <subcellularLocation>
        <location evidence="2">Chromosome</location>
    </subcellularLocation>
    <subcellularLocation>
        <location evidence="1">Nucleus</location>
    </subcellularLocation>
</comment>
<evidence type="ECO:0000256" key="6">
    <source>
        <dbReference type="ARBA" id="ARBA00022763"/>
    </source>
</evidence>
<dbReference type="GO" id="GO:0003684">
    <property type="term" value="F:damaged DNA binding"/>
    <property type="evidence" value="ECO:0007669"/>
    <property type="project" value="TreeGrafter"/>
</dbReference>
<keyword evidence="5" id="KW-0547">Nucleotide-binding</keyword>
<keyword evidence="17" id="KW-1185">Reference proteome</keyword>
<keyword evidence="11" id="KW-0539">Nucleus</keyword>
<dbReference type="InterPro" id="IPR036277">
    <property type="entry name" value="SMC_hinge_sf"/>
</dbReference>
<evidence type="ECO:0000259" key="15">
    <source>
        <dbReference type="Pfam" id="PF06470"/>
    </source>
</evidence>
<name>A0A9X6RMB8_HYPEX</name>
<dbReference type="InterPro" id="IPR003395">
    <property type="entry name" value="RecF/RecN/SMC_N"/>
</dbReference>
<evidence type="ECO:0000313" key="17">
    <source>
        <dbReference type="Proteomes" id="UP000192578"/>
    </source>
</evidence>
<dbReference type="PANTHER" id="PTHR19306:SF6">
    <property type="entry name" value="STRUCTURAL MAINTENANCE OF CHROMOSOMES PROTEIN 6"/>
    <property type="match status" value="1"/>
</dbReference>
<dbReference type="Pfam" id="PF02463">
    <property type="entry name" value="SMC_N"/>
    <property type="match status" value="1"/>
</dbReference>
<dbReference type="PANTHER" id="PTHR19306">
    <property type="entry name" value="STRUCTURAL MAINTENANCE OF CHROMOSOMES 5,6 SMC5, SMC6"/>
    <property type="match status" value="1"/>
</dbReference>
<organism evidence="16 17">
    <name type="scientific">Hypsibius exemplaris</name>
    <name type="common">Freshwater tardigrade</name>
    <dbReference type="NCBI Taxonomy" id="2072580"/>
    <lineage>
        <taxon>Eukaryota</taxon>
        <taxon>Metazoa</taxon>
        <taxon>Ecdysozoa</taxon>
        <taxon>Tardigrada</taxon>
        <taxon>Eutardigrada</taxon>
        <taxon>Parachela</taxon>
        <taxon>Hypsibioidea</taxon>
        <taxon>Hypsibiidae</taxon>
        <taxon>Hypsibius</taxon>
    </lineage>
</organism>
<dbReference type="SUPFAM" id="SSF57997">
    <property type="entry name" value="Tropomyosin"/>
    <property type="match status" value="1"/>
</dbReference>
<dbReference type="AlphaFoldDB" id="A0A9X6RMB8"/>
<feature type="region of interest" description="Disordered" evidence="13">
    <location>
        <begin position="548"/>
        <end position="571"/>
    </location>
</feature>
<keyword evidence="4" id="KW-0158">Chromosome</keyword>
<gene>
    <name evidence="16" type="ORF">BV898_17613</name>
</gene>
<comment type="similarity">
    <text evidence="3">Belongs to the SMC family. SMC6 subfamily.</text>
</comment>
<feature type="coiled-coil region" evidence="12">
    <location>
        <begin position="619"/>
        <end position="653"/>
    </location>
</feature>
<dbReference type="OrthoDB" id="10072614at2759"/>
<feature type="coiled-coil region" evidence="12">
    <location>
        <begin position="738"/>
        <end position="769"/>
    </location>
</feature>
<keyword evidence="6" id="KW-0227">DNA damage</keyword>
<accession>A0A9X6RMB8</accession>
<comment type="caution">
    <text evidence="16">The sequence shown here is derived from an EMBL/GenBank/DDBJ whole genome shotgun (WGS) entry which is preliminary data.</text>
</comment>
<evidence type="ECO:0000256" key="4">
    <source>
        <dbReference type="ARBA" id="ARBA00022454"/>
    </source>
</evidence>
<feature type="domain" description="SMC hinge" evidence="15">
    <location>
        <begin position="377"/>
        <end position="495"/>
    </location>
</feature>
<proteinExistence type="inferred from homology"/>
<feature type="coiled-coil region" evidence="12">
    <location>
        <begin position="682"/>
        <end position="709"/>
    </location>
</feature>
<dbReference type="GO" id="GO:0005634">
    <property type="term" value="C:nucleus"/>
    <property type="evidence" value="ECO:0007669"/>
    <property type="project" value="UniProtKB-SubCell"/>
</dbReference>
<dbReference type="EMBL" id="MTYJ01000306">
    <property type="protein sequence ID" value="OWA53179.1"/>
    <property type="molecule type" value="Genomic_DNA"/>
</dbReference>
<keyword evidence="7" id="KW-0067">ATP-binding</keyword>
<dbReference type="SUPFAM" id="SSF75553">
    <property type="entry name" value="Smc hinge domain"/>
    <property type="match status" value="1"/>
</dbReference>
<dbReference type="Proteomes" id="UP000192578">
    <property type="component" value="Unassembled WGS sequence"/>
</dbReference>
<evidence type="ECO:0000256" key="13">
    <source>
        <dbReference type="SAM" id="MobiDB-lite"/>
    </source>
</evidence>
<feature type="coiled-coil region" evidence="12">
    <location>
        <begin position="153"/>
        <end position="315"/>
    </location>
</feature>
<dbReference type="GO" id="GO:0000724">
    <property type="term" value="P:double-strand break repair via homologous recombination"/>
    <property type="evidence" value="ECO:0007669"/>
    <property type="project" value="TreeGrafter"/>
</dbReference>
<keyword evidence="8 12" id="KW-0175">Coiled coil</keyword>
<evidence type="ECO:0000256" key="1">
    <source>
        <dbReference type="ARBA" id="ARBA00004123"/>
    </source>
</evidence>
<evidence type="ECO:0000313" key="16">
    <source>
        <dbReference type="EMBL" id="OWA53179.1"/>
    </source>
</evidence>
<dbReference type="SUPFAM" id="SSF52540">
    <property type="entry name" value="P-loop containing nucleoside triphosphate hydrolases"/>
    <property type="match status" value="1"/>
</dbReference>
<evidence type="ECO:0000256" key="3">
    <source>
        <dbReference type="ARBA" id="ARBA00006793"/>
    </source>
</evidence>
<evidence type="ECO:0000259" key="14">
    <source>
        <dbReference type="Pfam" id="PF02463"/>
    </source>
</evidence>
<evidence type="ECO:0000256" key="2">
    <source>
        <dbReference type="ARBA" id="ARBA00004286"/>
    </source>
</evidence>
<keyword evidence="9" id="KW-0233">DNA recombination</keyword>
<evidence type="ECO:0000256" key="9">
    <source>
        <dbReference type="ARBA" id="ARBA00023172"/>
    </source>
</evidence>
<dbReference type="GO" id="GO:0051276">
    <property type="term" value="P:chromosome organization"/>
    <property type="evidence" value="ECO:0007669"/>
    <property type="project" value="InterPro"/>
</dbReference>
<sequence>MEPQLYGATIQIERTFHVDKSGSYCLKSVGGKVVSKKRQDLDHILNHFEIQVNNPVFLMNQDTCRSFLNSKTPKELYAFFYKAPLLDDLEKLVEDTRLQADESLTVVHQKEEEMKPINEAIETWRKKQAKCIRPETIQKDIDNYETDLKIKDCHSLKKVLDDAKREVLTAETNLADHEASLVRSEEKIPILEERLQEERRKEEELRAGMEGSSKAVSDCRPEMAKLRAAVQDAQRAMNDCAGELKEKKRNLASLETQLDTARNQQGLQEDDQRRIELETRMDEASTRIEECRINRDAAAADKRRLEEELTDLKHRLEPILNVWNAEQRAIENLDQEIRKHQGTHGGSSVVARLGREAVQRKQIIDELVQRNALKGQILGPCVDLLSLRDQPYSAAVERAVGPWLRTYILEDERDRQVVTEEFRRRKVSPPTLDCALGSGQKFPTTEMAFNDKCNAPFPTVADLLTFKHPYVRNVLVDALNLHQIVVMPTLEQARKHFRDGQKFPHCRYILDLTANQHSSDADGYQFLPGQSRGVSVLAADFEAQIEEKKQERDDKVAAQETKREEKQQLEGRIKTAQHQIAQKKLELTKLQDLENRTQAQLTGMKNDLHSMKTSQPTDIQVLLDEMEELRGVVEQLQTQFDDLKDAHTKAKSKEAKADANLKAMKEQGQAELRQQDQILADILKLENSLERNEADIQNAKKTLAAKGKEVEARKAEVETKKAAFEESKQALLDSGVPIERLKVRVKRTQAELEEMIHQLETRLRLINNDYENSWEFCQEKLDDLISSKTSVEAQIVSAKKIVELMGKNYRLRAGNFTVARDKASETLCACFQTMMEDRQYDGRIELDHEARSLTFHVNPHRKTQQEDSSIKSLSGGERSFTMVSFLVALWQLIEIPFRVLDEFDVFMDMVNRDIAMQRLIESAIESGRQFIFLTPLHFSQAILDDFKTSASVEVVRMPTSRHTLPAVGVLDDV</sequence>
<keyword evidence="10" id="KW-0234">DNA repair</keyword>
<dbReference type="InterPro" id="IPR027417">
    <property type="entry name" value="P-loop_NTPase"/>
</dbReference>
<feature type="domain" description="RecF/RecN/SMC N-terminal" evidence="14">
    <location>
        <begin position="39"/>
        <end position="934"/>
    </location>
</feature>
<evidence type="ECO:0000256" key="8">
    <source>
        <dbReference type="ARBA" id="ARBA00023054"/>
    </source>
</evidence>
<reference evidence="17" key="1">
    <citation type="submission" date="2017-01" db="EMBL/GenBank/DDBJ databases">
        <title>Comparative genomics of anhydrobiosis in the tardigrade Hypsibius dujardini.</title>
        <authorList>
            <person name="Yoshida Y."/>
            <person name="Koutsovoulos G."/>
            <person name="Laetsch D."/>
            <person name="Stevens L."/>
            <person name="Kumar S."/>
            <person name="Horikawa D."/>
            <person name="Ishino K."/>
            <person name="Komine S."/>
            <person name="Tomita M."/>
            <person name="Blaxter M."/>
            <person name="Arakawa K."/>
        </authorList>
    </citation>
    <scope>NUCLEOTIDE SEQUENCE [LARGE SCALE GENOMIC DNA]</scope>
    <source>
        <strain evidence="17">Z151</strain>
    </source>
</reference>
<evidence type="ECO:0000256" key="12">
    <source>
        <dbReference type="SAM" id="Coils"/>
    </source>
</evidence>
<dbReference type="Pfam" id="PF06470">
    <property type="entry name" value="SMC_hinge"/>
    <property type="match status" value="1"/>
</dbReference>
<evidence type="ECO:0000256" key="10">
    <source>
        <dbReference type="ARBA" id="ARBA00023204"/>
    </source>
</evidence>
<dbReference type="GO" id="GO:0030915">
    <property type="term" value="C:Smc5-Smc6 complex"/>
    <property type="evidence" value="ECO:0007669"/>
    <property type="project" value="TreeGrafter"/>
</dbReference>
<dbReference type="GO" id="GO:0003697">
    <property type="term" value="F:single-stranded DNA binding"/>
    <property type="evidence" value="ECO:0007669"/>
    <property type="project" value="TreeGrafter"/>
</dbReference>
<evidence type="ECO:0000256" key="5">
    <source>
        <dbReference type="ARBA" id="ARBA00022741"/>
    </source>
</evidence>
<dbReference type="GO" id="GO:0035861">
    <property type="term" value="C:site of double-strand break"/>
    <property type="evidence" value="ECO:0007669"/>
    <property type="project" value="TreeGrafter"/>
</dbReference>